<dbReference type="InterPro" id="IPR027417">
    <property type="entry name" value="P-loop_NTPase"/>
</dbReference>
<organism evidence="2 3">
    <name type="scientific">Virgisporangium aliadipatigenens</name>
    <dbReference type="NCBI Taxonomy" id="741659"/>
    <lineage>
        <taxon>Bacteria</taxon>
        <taxon>Bacillati</taxon>
        <taxon>Actinomycetota</taxon>
        <taxon>Actinomycetes</taxon>
        <taxon>Micromonosporales</taxon>
        <taxon>Micromonosporaceae</taxon>
        <taxon>Virgisporangium</taxon>
    </lineage>
</organism>
<dbReference type="SUPFAM" id="SSF52540">
    <property type="entry name" value="P-loop containing nucleoside triphosphate hydrolases"/>
    <property type="match status" value="1"/>
</dbReference>
<proteinExistence type="predicted"/>
<evidence type="ECO:0000313" key="3">
    <source>
        <dbReference type="Proteomes" id="UP000619260"/>
    </source>
</evidence>
<dbReference type="RefSeq" id="WP_203900069.1">
    <property type="nucleotide sequence ID" value="NZ_BOPF01000010.1"/>
</dbReference>
<reference evidence="2" key="1">
    <citation type="submission" date="2021-01" db="EMBL/GenBank/DDBJ databases">
        <title>Whole genome shotgun sequence of Virgisporangium aliadipatigenens NBRC 105644.</title>
        <authorList>
            <person name="Komaki H."/>
            <person name="Tamura T."/>
        </authorList>
    </citation>
    <scope>NUCLEOTIDE SEQUENCE</scope>
    <source>
        <strain evidence="2">NBRC 105644</strain>
    </source>
</reference>
<protein>
    <recommendedName>
        <fullName evidence="4">Thymidylate kinase</fullName>
    </recommendedName>
</protein>
<sequence>MNGHHLSPSREHRPDRAVVLAAAADAASRAGRWAWQGAADAPERWIHDTGPKDLDLWVDADLVRDGRFLGELNGARVAVARHPRRLQHISLAFETATGPAVVDVTCGDLRVGPVLLVPAPEIEVDPEAHRLKGVAAVADLFVRPVLRGRLPAPERLTEARAAWATVDAPERNLFGHRLAGQLGTRVTGDLFAALDGAPPHPTLPRRARIRLATRTLAPANLPATWEQRRTVVPAGPAAGPLGLRVRGVVVAFVGTDGAGKSTVAERLDARLRGFGLPTATAYFGMARGNLPGVTLARRLLGIPDTQAAPGEPAEPAADRTGNHTPAAGGAGNHAPTGNDAGNHTPAAGTAGRHAPTVGDSGARGVAGQATRDPAQRAQSGTPRSAGHEHPVSTRGRLEKPFLRRAGAWFYAAEYLWRYASTVAPHLSRRRVVIADRWVYDLRESPWPGSLASWVAERLVPAPDVLVLPDAPIDVIHARKPERPRAEQEAQQTRYRRLLAEHPARYAEIVVDTSGDTDPVDSLTPLLNAVIEAAHASRRRIREAGET</sequence>
<name>A0A8J3YMG6_9ACTN</name>
<evidence type="ECO:0000256" key="1">
    <source>
        <dbReference type="SAM" id="MobiDB-lite"/>
    </source>
</evidence>
<dbReference type="AlphaFoldDB" id="A0A8J3YMG6"/>
<evidence type="ECO:0008006" key="4">
    <source>
        <dbReference type="Google" id="ProtNLM"/>
    </source>
</evidence>
<feature type="region of interest" description="Disordered" evidence="1">
    <location>
        <begin position="304"/>
        <end position="397"/>
    </location>
</feature>
<evidence type="ECO:0000313" key="2">
    <source>
        <dbReference type="EMBL" id="GIJ46575.1"/>
    </source>
</evidence>
<dbReference type="EMBL" id="BOPF01000010">
    <property type="protein sequence ID" value="GIJ46575.1"/>
    <property type="molecule type" value="Genomic_DNA"/>
</dbReference>
<dbReference type="Gene3D" id="3.40.50.300">
    <property type="entry name" value="P-loop containing nucleotide triphosphate hydrolases"/>
    <property type="match status" value="2"/>
</dbReference>
<accession>A0A8J3YMG6</accession>
<feature type="compositionally biased region" description="Basic and acidic residues" evidence="1">
    <location>
        <begin position="385"/>
        <end position="397"/>
    </location>
</feature>
<keyword evidence="3" id="KW-1185">Reference proteome</keyword>
<comment type="caution">
    <text evidence="2">The sequence shown here is derived from an EMBL/GenBank/DDBJ whole genome shotgun (WGS) entry which is preliminary data.</text>
</comment>
<gene>
    <name evidence="2" type="ORF">Val02_34610</name>
</gene>
<dbReference type="Proteomes" id="UP000619260">
    <property type="component" value="Unassembled WGS sequence"/>
</dbReference>